<feature type="transmembrane region" description="Helical" evidence="1">
    <location>
        <begin position="489"/>
        <end position="509"/>
    </location>
</feature>
<protein>
    <recommendedName>
        <fullName evidence="4">NACHT domain-containing protein</fullName>
    </recommendedName>
</protein>
<dbReference type="RefSeq" id="WP_215922138.1">
    <property type="nucleotide sequence ID" value="NZ_JAHKNI010000013.1"/>
</dbReference>
<keyword evidence="1" id="KW-0472">Membrane</keyword>
<gene>
    <name evidence="2" type="ORF">KO481_31610</name>
</gene>
<sequence length="817" mass="87704">MRSPRAVAPVTTAIRHVWSVVGKQGAMVRRLLKRFGPKVSVGVGVLGAVIPLAAGKVDSFAKVFPGHSQSLVFVCLVAVGVGWQLWVDRSDRNSEDSTKPDWSVEHRERARAALLAGVRRQWIDGVLDRSLESVARLELQLRPRSEAVDHPWGTLRAAADDAPVQLSEGTSLVDVFDRYEGRVLVLGQPGSGKTTTLLELTRDLLERAESDAAQPMPVVFHLSSWSGEQPALRSWLVDELVIRYGVARALAREWIAGDVVAPMLDGLDEVAESNRAGCVKAINDFRAAEGSGPLVVCSRSGDYAGLPGKLLLDCAVEIQPLDHADVDRYLRQAGRKLAGVRAVLDDDEQLREMVTSPLLLSVVMLAYQGVPATRIRASGTTADRRTALLDDYVAAMLARPRGALDANRPKYTPEETRRWLSRLAQLMNGASQSLFYPDWLQPDWLDGRALRVRAISGVLAVAGAVAAAGVVAIDVGVRLAGHRDPDTGWFYPVSEFVWVVVGFVSIAVLGFGRRVTPATRWSGDAMRSAVAGLLAGAIGGSVVGWMVLGQTHNFGVIPPRSIYEYGPHGDEFGIPVWSAVPLDLTIVLVAAAVSIAIYSVWVRARRQSHPHVSLRSAAAERFSTVALSGGAVASALSGGPLLVLSPAIYGGWYWGAIGYAVILGGPVILAFAAATQLRPVPEVAPQSPGAAIRRTGSQAAATGVAIFVIAFTIYAAVLVYQHRELSIGDFSANVIQIIFLGALAASMRLGLGDYLRHRAVGRLLSRHGALPMDLTTFLDHADSHILLRRTGGGYIFVHRIVLEYFAARLEVGDQSAG</sequence>
<evidence type="ECO:0008006" key="4">
    <source>
        <dbReference type="Google" id="ProtNLM"/>
    </source>
</evidence>
<feature type="transmembrane region" description="Helical" evidence="1">
    <location>
        <begin position="576"/>
        <end position="601"/>
    </location>
</feature>
<dbReference type="Proteomes" id="UP000733379">
    <property type="component" value="Unassembled WGS sequence"/>
</dbReference>
<organism evidence="2 3">
    <name type="scientific">Nocardia albiluteola</name>
    <dbReference type="NCBI Taxonomy" id="2842303"/>
    <lineage>
        <taxon>Bacteria</taxon>
        <taxon>Bacillati</taxon>
        <taxon>Actinomycetota</taxon>
        <taxon>Actinomycetes</taxon>
        <taxon>Mycobacteriales</taxon>
        <taxon>Nocardiaceae</taxon>
        <taxon>Nocardia</taxon>
    </lineage>
</organism>
<dbReference type="EMBL" id="JAHKNI010000013">
    <property type="protein sequence ID" value="MBU3066051.1"/>
    <property type="molecule type" value="Genomic_DNA"/>
</dbReference>
<accession>A0ABS6B6V5</accession>
<keyword evidence="1" id="KW-1133">Transmembrane helix</keyword>
<feature type="transmembrane region" description="Helical" evidence="1">
    <location>
        <begin position="656"/>
        <end position="677"/>
    </location>
</feature>
<feature type="transmembrane region" description="Helical" evidence="1">
    <location>
        <begin position="529"/>
        <end position="548"/>
    </location>
</feature>
<name>A0ABS6B6V5_9NOCA</name>
<comment type="caution">
    <text evidence="2">The sequence shown here is derived from an EMBL/GenBank/DDBJ whole genome shotgun (WGS) entry which is preliminary data.</text>
</comment>
<keyword evidence="3" id="KW-1185">Reference proteome</keyword>
<proteinExistence type="predicted"/>
<keyword evidence="1" id="KW-0812">Transmembrane</keyword>
<feature type="transmembrane region" description="Helical" evidence="1">
    <location>
        <begin position="732"/>
        <end position="751"/>
    </location>
</feature>
<evidence type="ECO:0000313" key="3">
    <source>
        <dbReference type="Proteomes" id="UP000733379"/>
    </source>
</evidence>
<feature type="transmembrane region" description="Helical" evidence="1">
    <location>
        <begin position="454"/>
        <end position="477"/>
    </location>
</feature>
<reference evidence="2 3" key="1">
    <citation type="submission" date="2021-06" db="EMBL/GenBank/DDBJ databases">
        <title>Actinomycetes sequencing.</title>
        <authorList>
            <person name="Shan Q."/>
        </authorList>
    </citation>
    <scope>NUCLEOTIDE SEQUENCE [LARGE SCALE GENOMIC DNA]</scope>
    <source>
        <strain evidence="2 3">NEAU-G5</strain>
    </source>
</reference>
<feature type="transmembrane region" description="Helical" evidence="1">
    <location>
        <begin position="622"/>
        <end position="644"/>
    </location>
</feature>
<evidence type="ECO:0000313" key="2">
    <source>
        <dbReference type="EMBL" id="MBU3066051.1"/>
    </source>
</evidence>
<feature type="transmembrane region" description="Helical" evidence="1">
    <location>
        <begin position="698"/>
        <end position="720"/>
    </location>
</feature>
<evidence type="ECO:0000256" key="1">
    <source>
        <dbReference type="SAM" id="Phobius"/>
    </source>
</evidence>
<dbReference type="Gene3D" id="3.40.50.300">
    <property type="entry name" value="P-loop containing nucleotide triphosphate hydrolases"/>
    <property type="match status" value="1"/>
</dbReference>
<feature type="transmembrane region" description="Helical" evidence="1">
    <location>
        <begin position="35"/>
        <end position="54"/>
    </location>
</feature>
<dbReference type="InterPro" id="IPR027417">
    <property type="entry name" value="P-loop_NTPase"/>
</dbReference>
<feature type="transmembrane region" description="Helical" evidence="1">
    <location>
        <begin position="66"/>
        <end position="87"/>
    </location>
</feature>